<organism evidence="11 12">
    <name type="scientific">Clonostachys byssicola</name>
    <dbReference type="NCBI Taxonomy" id="160290"/>
    <lineage>
        <taxon>Eukaryota</taxon>
        <taxon>Fungi</taxon>
        <taxon>Dikarya</taxon>
        <taxon>Ascomycota</taxon>
        <taxon>Pezizomycotina</taxon>
        <taxon>Sordariomycetes</taxon>
        <taxon>Hypocreomycetidae</taxon>
        <taxon>Hypocreales</taxon>
        <taxon>Bionectriaceae</taxon>
        <taxon>Clonostachys</taxon>
    </lineage>
</organism>
<dbReference type="Pfam" id="PF14310">
    <property type="entry name" value="Fn3-like"/>
    <property type="match status" value="1"/>
</dbReference>
<dbReference type="SUPFAM" id="SSF51445">
    <property type="entry name" value="(Trans)glycosidases"/>
    <property type="match status" value="1"/>
</dbReference>
<evidence type="ECO:0000313" key="12">
    <source>
        <dbReference type="Proteomes" id="UP000754883"/>
    </source>
</evidence>
<dbReference type="EC" id="3.2.1.21" evidence="4"/>
<dbReference type="InterPro" id="IPR036881">
    <property type="entry name" value="Glyco_hydro_3_C_sf"/>
</dbReference>
<dbReference type="InterPro" id="IPR002772">
    <property type="entry name" value="Glyco_hydro_3_C"/>
</dbReference>
<dbReference type="GO" id="GO:0009251">
    <property type="term" value="P:glucan catabolic process"/>
    <property type="evidence" value="ECO:0007669"/>
    <property type="project" value="TreeGrafter"/>
</dbReference>
<comment type="catalytic activity">
    <reaction evidence="1">
        <text>Hydrolysis of terminal, non-reducing beta-D-glucosyl residues with release of beta-D-glucose.</text>
        <dbReference type="EC" id="3.2.1.21"/>
    </reaction>
</comment>
<evidence type="ECO:0000256" key="7">
    <source>
        <dbReference type="ARBA" id="ARBA00023277"/>
    </source>
</evidence>
<dbReference type="Gene3D" id="2.60.40.10">
    <property type="entry name" value="Immunoglobulins"/>
    <property type="match status" value="1"/>
</dbReference>
<keyword evidence="12" id="KW-1185">Reference proteome</keyword>
<comment type="similarity">
    <text evidence="3">Belongs to the glycosyl hydrolase 3 family.</text>
</comment>
<proteinExistence type="inferred from homology"/>
<keyword evidence="9" id="KW-0624">Polysaccharide degradation</keyword>
<dbReference type="OrthoDB" id="2123594at2759"/>
<keyword evidence="8" id="KW-0326">Glycosidase</keyword>
<dbReference type="Pfam" id="PF00933">
    <property type="entry name" value="Glyco_hydro_3"/>
    <property type="match status" value="1"/>
</dbReference>
<evidence type="ECO:0000256" key="4">
    <source>
        <dbReference type="ARBA" id="ARBA00012744"/>
    </source>
</evidence>
<evidence type="ECO:0000313" key="11">
    <source>
        <dbReference type="EMBL" id="CAH0003804.1"/>
    </source>
</evidence>
<name>A0A9N9Y868_9HYPO</name>
<protein>
    <recommendedName>
        <fullName evidence="4">beta-glucosidase</fullName>
        <ecNumber evidence="4">3.2.1.21</ecNumber>
    </recommendedName>
</protein>
<dbReference type="PANTHER" id="PTHR42715">
    <property type="entry name" value="BETA-GLUCOSIDASE"/>
    <property type="match status" value="1"/>
</dbReference>
<dbReference type="Gene3D" id="3.40.50.1700">
    <property type="entry name" value="Glycoside hydrolase family 3 C-terminal domain"/>
    <property type="match status" value="1"/>
</dbReference>
<dbReference type="PANTHER" id="PTHR42715:SF3">
    <property type="entry name" value="BETA-GLUCOSIDASE B-RELATED"/>
    <property type="match status" value="1"/>
</dbReference>
<evidence type="ECO:0000259" key="10">
    <source>
        <dbReference type="SMART" id="SM01217"/>
    </source>
</evidence>
<dbReference type="EMBL" id="CABFNO020001565">
    <property type="protein sequence ID" value="CAH0003804.1"/>
    <property type="molecule type" value="Genomic_DNA"/>
</dbReference>
<feature type="domain" description="Fibronectin type III-like" evidence="10">
    <location>
        <begin position="655"/>
        <end position="721"/>
    </location>
</feature>
<dbReference type="InterPro" id="IPR026891">
    <property type="entry name" value="Fn3-like"/>
</dbReference>
<evidence type="ECO:0000256" key="6">
    <source>
        <dbReference type="ARBA" id="ARBA00023180"/>
    </source>
</evidence>
<dbReference type="InterPro" id="IPR036962">
    <property type="entry name" value="Glyco_hydro_3_N_sf"/>
</dbReference>
<keyword evidence="5" id="KW-0378">Hydrolase</keyword>
<keyword evidence="6" id="KW-0325">Glycoprotein</keyword>
<dbReference type="SMART" id="SM01217">
    <property type="entry name" value="Fn3_like"/>
    <property type="match status" value="1"/>
</dbReference>
<dbReference type="InterPro" id="IPR050288">
    <property type="entry name" value="Cellulose_deg_GH3"/>
</dbReference>
<reference evidence="11 12" key="2">
    <citation type="submission" date="2021-10" db="EMBL/GenBank/DDBJ databases">
        <authorList>
            <person name="Piombo E."/>
        </authorList>
    </citation>
    <scope>NUCLEOTIDE SEQUENCE [LARGE SCALE GENOMIC DNA]</scope>
</reference>
<evidence type="ECO:0000256" key="5">
    <source>
        <dbReference type="ARBA" id="ARBA00022801"/>
    </source>
</evidence>
<dbReference type="SUPFAM" id="SSF52279">
    <property type="entry name" value="Beta-D-glucan exohydrolase, C-terminal domain"/>
    <property type="match status" value="1"/>
</dbReference>
<dbReference type="InterPro" id="IPR013783">
    <property type="entry name" value="Ig-like_fold"/>
</dbReference>
<accession>A0A9N9Y868</accession>
<dbReference type="InterPro" id="IPR017853">
    <property type="entry name" value="GH"/>
</dbReference>
<reference evidence="12" key="1">
    <citation type="submission" date="2019-06" db="EMBL/GenBank/DDBJ databases">
        <authorList>
            <person name="Broberg M."/>
        </authorList>
    </citation>
    <scope>NUCLEOTIDE SEQUENCE [LARGE SCALE GENOMIC DNA]</scope>
</reference>
<evidence type="ECO:0000256" key="2">
    <source>
        <dbReference type="ARBA" id="ARBA00004987"/>
    </source>
</evidence>
<evidence type="ECO:0000256" key="1">
    <source>
        <dbReference type="ARBA" id="ARBA00000448"/>
    </source>
</evidence>
<dbReference type="Proteomes" id="UP000754883">
    <property type="component" value="Unassembled WGS sequence"/>
</dbReference>
<sequence length="735" mass="80669">MATLAGIINFDDAVKAVKTDNMDLDSASAHLLSHLTLEERLWLLDGDVPFWPGLYDMMTHGFCHTPCIMGEIPRLNIPGTRFCDGPRGCILGKSTVFPAAMARGASWDVALEERVGRAIGRESKAQGANLFGGICVNIPRHPAWGRVQETYAEDPILLGKMGAATMRGVQENVMACVKHFALNSMENARFKVDVKVDEDVLHEVYLPHFRHLVEQGVSTVMSAYNSVRGEWAGHSKELLTDILRDQWGFKGFVVEDFLFGFRDVVLSLKNGLDLEAPFRQQRAQHLEGELKAGTVEQRDVDRAARVILRTLIANEVKRGDSKPTMDVVFCQEHRHLARESAVKSMVLLKNDSIEGRPVLPLPSNIPKLAVLGWLADSTNTGDKGSSAVRCPEVITAYQGIRSALPGTEVILGDSNDMVEASRIAAAADVVVLVVGYDFRDEGEYTAPAFNATPGLKHVIPPSDGSPETNTIINRLVNPVARKSDQGKDNYGFGAGGDRRHMRLRPDDVELIKTVSTANPATVVCIVSGGAVIIEEWKEFPAAILYKWYSGCEGGNALADLLVGKENFAGRLPFSVPTTESHLPHFDNDAESIEYDRWFGQNLLDRLGVAAAYPFGFGLSYTTFATAYLEVEISELNEELKVSLLVVNAGDVAGRFIAQVYGVVEAADWPTRNLLGFSTIDLNGREKKRVCFPVSTRPLKRWKRESWELVSRSVTIEVSGYAGDESSVRLAVDLGP</sequence>
<evidence type="ECO:0000256" key="3">
    <source>
        <dbReference type="ARBA" id="ARBA00005336"/>
    </source>
</evidence>
<evidence type="ECO:0000256" key="9">
    <source>
        <dbReference type="ARBA" id="ARBA00023326"/>
    </source>
</evidence>
<dbReference type="InterPro" id="IPR001764">
    <property type="entry name" value="Glyco_hydro_3_N"/>
</dbReference>
<comment type="caution">
    <text evidence="11">The sequence shown here is derived from an EMBL/GenBank/DDBJ whole genome shotgun (WGS) entry which is preliminary data.</text>
</comment>
<gene>
    <name evidence="11" type="ORF">CBYS24578_00009816</name>
</gene>
<dbReference type="GO" id="GO:0008422">
    <property type="term" value="F:beta-glucosidase activity"/>
    <property type="evidence" value="ECO:0007669"/>
    <property type="project" value="UniProtKB-EC"/>
</dbReference>
<comment type="pathway">
    <text evidence="2">Glycan metabolism; cellulose degradation.</text>
</comment>
<dbReference type="Pfam" id="PF01915">
    <property type="entry name" value="Glyco_hydro_3_C"/>
    <property type="match status" value="1"/>
</dbReference>
<dbReference type="PRINTS" id="PR00133">
    <property type="entry name" value="GLHYDRLASE3"/>
</dbReference>
<dbReference type="AlphaFoldDB" id="A0A9N9Y868"/>
<keyword evidence="7" id="KW-0119">Carbohydrate metabolism</keyword>
<dbReference type="Gene3D" id="3.20.20.300">
    <property type="entry name" value="Glycoside hydrolase, family 3, N-terminal domain"/>
    <property type="match status" value="1"/>
</dbReference>
<evidence type="ECO:0000256" key="8">
    <source>
        <dbReference type="ARBA" id="ARBA00023295"/>
    </source>
</evidence>